<organism evidence="1 2">
    <name type="scientific">Solanum verrucosum</name>
    <dbReference type="NCBI Taxonomy" id="315347"/>
    <lineage>
        <taxon>Eukaryota</taxon>
        <taxon>Viridiplantae</taxon>
        <taxon>Streptophyta</taxon>
        <taxon>Embryophyta</taxon>
        <taxon>Tracheophyta</taxon>
        <taxon>Spermatophyta</taxon>
        <taxon>Magnoliopsida</taxon>
        <taxon>eudicotyledons</taxon>
        <taxon>Gunneridae</taxon>
        <taxon>Pentapetalae</taxon>
        <taxon>asterids</taxon>
        <taxon>lamiids</taxon>
        <taxon>Solanales</taxon>
        <taxon>Solanaceae</taxon>
        <taxon>Solanoideae</taxon>
        <taxon>Solaneae</taxon>
        <taxon>Solanum</taxon>
    </lineage>
</organism>
<sequence>MRFDTRREGYFLCLSKIKIA</sequence>
<name>A0AAF0PZ48_SOLVR</name>
<dbReference type="Proteomes" id="UP001234989">
    <property type="component" value="Chromosome 2"/>
</dbReference>
<evidence type="ECO:0000313" key="1">
    <source>
        <dbReference type="EMBL" id="WMV13517.1"/>
    </source>
</evidence>
<dbReference type="AlphaFoldDB" id="A0AAF0PZ48"/>
<reference evidence="1" key="1">
    <citation type="submission" date="2023-08" db="EMBL/GenBank/DDBJ databases">
        <title>A de novo genome assembly of Solanum verrucosum Schlechtendal, a Mexican diploid species geographically isolated from the other diploid A-genome species in potato relatives.</title>
        <authorList>
            <person name="Hosaka K."/>
        </authorList>
    </citation>
    <scope>NUCLEOTIDE SEQUENCE</scope>
    <source>
        <tissue evidence="1">Young leaves</tissue>
    </source>
</reference>
<keyword evidence="2" id="KW-1185">Reference proteome</keyword>
<accession>A0AAF0PZ48</accession>
<gene>
    <name evidence="1" type="ORF">MTR67_006902</name>
</gene>
<evidence type="ECO:0000313" key="2">
    <source>
        <dbReference type="Proteomes" id="UP001234989"/>
    </source>
</evidence>
<proteinExistence type="predicted"/>
<dbReference type="EMBL" id="CP133613">
    <property type="protein sequence ID" value="WMV13517.1"/>
    <property type="molecule type" value="Genomic_DNA"/>
</dbReference>
<protein>
    <submittedName>
        <fullName evidence="1">Uncharacterized protein</fullName>
    </submittedName>
</protein>